<feature type="region of interest" description="Disordered" evidence="1">
    <location>
        <begin position="324"/>
        <end position="387"/>
    </location>
</feature>
<dbReference type="AlphaFoldDB" id="A0A4Q8AGK5"/>
<comment type="caution">
    <text evidence="3">The sequence shown here is derived from an EMBL/GenBank/DDBJ whole genome shotgun (WGS) entry which is preliminary data.</text>
</comment>
<dbReference type="Proteomes" id="UP000292685">
    <property type="component" value="Unassembled WGS sequence"/>
</dbReference>
<dbReference type="PANTHER" id="PTHR40050">
    <property type="entry name" value="INNER SPORE COAT PROTEIN H"/>
    <property type="match status" value="1"/>
</dbReference>
<evidence type="ECO:0000256" key="1">
    <source>
        <dbReference type="SAM" id="MobiDB-lite"/>
    </source>
</evidence>
<feature type="compositionally biased region" description="Gly residues" evidence="1">
    <location>
        <begin position="324"/>
        <end position="345"/>
    </location>
</feature>
<organism evidence="3 4">
    <name type="scientific">Zhihengliuella halotolerans</name>
    <dbReference type="NCBI Taxonomy" id="370736"/>
    <lineage>
        <taxon>Bacteria</taxon>
        <taxon>Bacillati</taxon>
        <taxon>Actinomycetota</taxon>
        <taxon>Actinomycetes</taxon>
        <taxon>Micrococcales</taxon>
        <taxon>Micrococcaceae</taxon>
        <taxon>Zhihengliuella</taxon>
    </lineage>
</organism>
<dbReference type="PROSITE" id="PS51257">
    <property type="entry name" value="PROKAR_LIPOPROTEIN"/>
    <property type="match status" value="1"/>
</dbReference>
<gene>
    <name evidence="3" type="ORF">EV380_3131</name>
</gene>
<keyword evidence="3" id="KW-0946">Virion</keyword>
<keyword evidence="2" id="KW-0732">Signal</keyword>
<feature type="chain" id="PRO_5039686565" evidence="2">
    <location>
        <begin position="32"/>
        <end position="460"/>
    </location>
</feature>
<dbReference type="OrthoDB" id="3280828at2"/>
<keyword evidence="3" id="KW-0167">Capsid protein</keyword>
<keyword evidence="4" id="KW-1185">Reference proteome</keyword>
<dbReference type="PANTHER" id="PTHR40050:SF1">
    <property type="entry name" value="INNER SPORE COAT PROTEIN H"/>
    <property type="match status" value="1"/>
</dbReference>
<dbReference type="Pfam" id="PF08757">
    <property type="entry name" value="CotH"/>
    <property type="match status" value="1"/>
</dbReference>
<protein>
    <submittedName>
        <fullName evidence="3">Spore coat protein CotH</fullName>
    </submittedName>
</protein>
<accession>A0A4Q8AGK5</accession>
<evidence type="ECO:0000313" key="4">
    <source>
        <dbReference type="Proteomes" id="UP000292685"/>
    </source>
</evidence>
<dbReference type="InterPro" id="IPR014867">
    <property type="entry name" value="Spore_coat_CotH_CotH2/3/7"/>
</dbReference>
<feature type="signal peptide" evidence="2">
    <location>
        <begin position="1"/>
        <end position="31"/>
    </location>
</feature>
<dbReference type="RefSeq" id="WP_130451864.1">
    <property type="nucleotide sequence ID" value="NZ_SHLA01000001.1"/>
</dbReference>
<reference evidence="3 4" key="1">
    <citation type="submission" date="2019-02" db="EMBL/GenBank/DDBJ databases">
        <title>Sequencing the genomes of 1000 actinobacteria strains.</title>
        <authorList>
            <person name="Klenk H.-P."/>
        </authorList>
    </citation>
    <scope>NUCLEOTIDE SEQUENCE [LARGE SCALE GENOMIC DNA]</scope>
    <source>
        <strain evidence="3 4">DSM 17364</strain>
    </source>
</reference>
<proteinExistence type="predicted"/>
<evidence type="ECO:0000256" key="2">
    <source>
        <dbReference type="SAM" id="SignalP"/>
    </source>
</evidence>
<evidence type="ECO:0000313" key="3">
    <source>
        <dbReference type="EMBL" id="RZU63510.1"/>
    </source>
</evidence>
<sequence>MTGAPRFPTSRRLSTAVAAGAIAAVALTSCAVTDILDITNANADSATDASTSFFDNSAVHEVDVEADAAELDAALTAYAEDGSKEWVSATVTIDGSVYENVGLRLKGNSSLRGVDADAEPTALPWLIRLDKYVDGQQHASRAEYVVRQNNTETSLNEALALALVGEAGLETEAAAAARFSVNGADAELRLVIDNPDDELWSEANFAGAGITYEAESDGDYSYRGEDGTDYAEAFTPKAGGDDLAPVAGFLDFVNNSTDEEFSADLSEHLDVDAFATYLAVQDLVGNTDDIDGPGNNSYLRYDAATGLMKVVSWDMNLAFGGVSGRGGGPGEGTGPGPGGQQGDASGGFEPPADGERTPPEGFELPQDSGDGAAGAGPGRGAAGPGGGSNPLVERFLADAAFAAAYAGAQERLQEDLVESGAVERILSDWSGLLTAEAADLVDADTVAAEAEDIRQQLAEQ</sequence>
<name>A0A4Q8AGK5_9MICC</name>
<dbReference type="EMBL" id="SHLA01000001">
    <property type="protein sequence ID" value="RZU63510.1"/>
    <property type="molecule type" value="Genomic_DNA"/>
</dbReference>
<feature type="compositionally biased region" description="Gly residues" evidence="1">
    <location>
        <begin position="371"/>
        <end position="387"/>
    </location>
</feature>